<dbReference type="Gene3D" id="3.30.1150.10">
    <property type="match status" value="1"/>
</dbReference>
<dbReference type="PANTHER" id="PTHR33446">
    <property type="entry name" value="PROTEIN TONB-RELATED"/>
    <property type="match status" value="1"/>
</dbReference>
<proteinExistence type="inferred from homology"/>
<dbReference type="NCBIfam" id="TIGR01352">
    <property type="entry name" value="tonB_Cterm"/>
    <property type="match status" value="1"/>
</dbReference>
<evidence type="ECO:0000256" key="7">
    <source>
        <dbReference type="ARBA" id="ARBA00022927"/>
    </source>
</evidence>
<gene>
    <name evidence="12" type="ORF">MM213_17000</name>
</gene>
<evidence type="ECO:0000313" key="12">
    <source>
        <dbReference type="EMBL" id="MCH7415201.1"/>
    </source>
</evidence>
<dbReference type="RefSeq" id="WP_241414097.1">
    <property type="nucleotide sequence ID" value="NZ_JAKZGO010000018.1"/>
</dbReference>
<evidence type="ECO:0000256" key="3">
    <source>
        <dbReference type="ARBA" id="ARBA00022448"/>
    </source>
</evidence>
<comment type="similarity">
    <text evidence="2">Belongs to the TonB family.</text>
</comment>
<comment type="caution">
    <text evidence="12">The sequence shown here is derived from an EMBL/GenBank/DDBJ whole genome shotgun (WGS) entry which is preliminary data.</text>
</comment>
<evidence type="ECO:0000256" key="6">
    <source>
        <dbReference type="ARBA" id="ARBA00022692"/>
    </source>
</evidence>
<accession>A0ABS9VFI5</accession>
<evidence type="ECO:0000256" key="10">
    <source>
        <dbReference type="SAM" id="SignalP"/>
    </source>
</evidence>
<dbReference type="PROSITE" id="PS52015">
    <property type="entry name" value="TONB_CTD"/>
    <property type="match status" value="1"/>
</dbReference>
<evidence type="ECO:0000256" key="5">
    <source>
        <dbReference type="ARBA" id="ARBA00022519"/>
    </source>
</evidence>
<organism evidence="12 13">
    <name type="scientific">Belliella alkalica</name>
    <dbReference type="NCBI Taxonomy" id="1730871"/>
    <lineage>
        <taxon>Bacteria</taxon>
        <taxon>Pseudomonadati</taxon>
        <taxon>Bacteroidota</taxon>
        <taxon>Cytophagia</taxon>
        <taxon>Cytophagales</taxon>
        <taxon>Cyclobacteriaceae</taxon>
        <taxon>Belliella</taxon>
    </lineage>
</organism>
<feature type="signal peptide" evidence="10">
    <location>
        <begin position="1"/>
        <end position="19"/>
    </location>
</feature>
<dbReference type="Gene3D" id="3.90.930.1">
    <property type="match status" value="1"/>
</dbReference>
<dbReference type="InterPro" id="IPR051045">
    <property type="entry name" value="TonB-dependent_transducer"/>
</dbReference>
<keyword evidence="6" id="KW-0812">Transmembrane</keyword>
<keyword evidence="13" id="KW-1185">Reference proteome</keyword>
<evidence type="ECO:0000313" key="13">
    <source>
        <dbReference type="Proteomes" id="UP001165430"/>
    </source>
</evidence>
<keyword evidence="4" id="KW-1003">Cell membrane</keyword>
<evidence type="ECO:0000259" key="11">
    <source>
        <dbReference type="PROSITE" id="PS52015"/>
    </source>
</evidence>
<dbReference type="InterPro" id="IPR037682">
    <property type="entry name" value="TonB_C"/>
</dbReference>
<evidence type="ECO:0000256" key="4">
    <source>
        <dbReference type="ARBA" id="ARBA00022475"/>
    </source>
</evidence>
<evidence type="ECO:0000256" key="2">
    <source>
        <dbReference type="ARBA" id="ARBA00006555"/>
    </source>
</evidence>
<protein>
    <submittedName>
        <fullName evidence="12">Energy transducer TonB</fullName>
    </submittedName>
</protein>
<dbReference type="Proteomes" id="UP001165430">
    <property type="component" value="Unassembled WGS sequence"/>
</dbReference>
<feature type="domain" description="TonB C-terminal" evidence="11">
    <location>
        <begin position="152"/>
        <end position="246"/>
    </location>
</feature>
<dbReference type="InterPro" id="IPR006260">
    <property type="entry name" value="TonB/TolA_C"/>
</dbReference>
<keyword evidence="3" id="KW-0813">Transport</keyword>
<dbReference type="EMBL" id="JAKZGO010000018">
    <property type="protein sequence ID" value="MCH7415201.1"/>
    <property type="molecule type" value="Genomic_DNA"/>
</dbReference>
<keyword evidence="5" id="KW-0997">Cell inner membrane</keyword>
<dbReference type="Pfam" id="PF03544">
    <property type="entry name" value="TonB_C"/>
    <property type="match status" value="1"/>
</dbReference>
<name>A0ABS9VFI5_9BACT</name>
<evidence type="ECO:0000256" key="9">
    <source>
        <dbReference type="ARBA" id="ARBA00023136"/>
    </source>
</evidence>
<feature type="chain" id="PRO_5046899709" evidence="10">
    <location>
        <begin position="20"/>
        <end position="246"/>
    </location>
</feature>
<evidence type="ECO:0000256" key="8">
    <source>
        <dbReference type="ARBA" id="ARBA00022989"/>
    </source>
</evidence>
<evidence type="ECO:0000256" key="1">
    <source>
        <dbReference type="ARBA" id="ARBA00004383"/>
    </source>
</evidence>
<keyword evidence="9" id="KW-0472">Membrane</keyword>
<dbReference type="SUPFAM" id="SSF74653">
    <property type="entry name" value="TolA/TonB C-terminal domain"/>
    <property type="match status" value="1"/>
</dbReference>
<dbReference type="PANTHER" id="PTHR33446:SF2">
    <property type="entry name" value="PROTEIN TONB"/>
    <property type="match status" value="1"/>
</dbReference>
<comment type="subcellular location">
    <subcellularLocation>
        <location evidence="1">Cell inner membrane</location>
        <topology evidence="1">Single-pass membrane protein</topology>
        <orientation evidence="1">Periplasmic side</orientation>
    </subcellularLocation>
</comment>
<keyword evidence="7" id="KW-0653">Protein transport</keyword>
<keyword evidence="8" id="KW-1133">Transmembrane helix</keyword>
<reference evidence="12" key="1">
    <citation type="submission" date="2022-03" db="EMBL/GenBank/DDBJ databases">
        <title>De novo assembled genomes of Belliella spp. (Cyclobacteriaceae) strains.</title>
        <authorList>
            <person name="Szabo A."/>
            <person name="Korponai K."/>
            <person name="Felfoldi T."/>
        </authorList>
    </citation>
    <scope>NUCLEOTIDE SEQUENCE</scope>
    <source>
        <strain evidence="12">DSM 111903</strain>
    </source>
</reference>
<keyword evidence="10" id="KW-0732">Signal</keyword>
<sequence>MKKSIFTIFAFILCMVSFAQESKYYNKFFIQINDIELYKPLYFSQLNVSNEMSSEKFYSMDSILVKETITKQDKSNSSVIETGTIYNKEGNIIQKNTINKNSNHKYTEIYNTDGKLTKTIKSVGPMIIEEAHFDNQGKVIPNLKTIEPEPYRGRQGWNEYIGRHLKYPKDMKKNGVEGTVNISFNITENGDLTDIELINPEDAHPSLNEEALRVIKNYPHKWTPAMLDGKPIVYNINMPIRFKLGA</sequence>